<dbReference type="STRING" id="735517.SAMN05444272_0537"/>
<dbReference type="EMBL" id="FRBW01000001">
    <property type="protein sequence ID" value="SHL41796.1"/>
    <property type="molecule type" value="Genomic_DNA"/>
</dbReference>
<dbReference type="GO" id="GO:0005886">
    <property type="term" value="C:plasma membrane"/>
    <property type="evidence" value="ECO:0007669"/>
    <property type="project" value="UniProtKB-SubCell"/>
</dbReference>
<dbReference type="GO" id="GO:1903785">
    <property type="term" value="P:L-valine transmembrane transport"/>
    <property type="evidence" value="ECO:0007669"/>
    <property type="project" value="TreeGrafter"/>
</dbReference>
<keyword evidence="5 8" id="KW-0812">Transmembrane</keyword>
<keyword evidence="10" id="KW-1185">Reference proteome</keyword>
<keyword evidence="4" id="KW-1003">Cell membrane</keyword>
<evidence type="ECO:0000256" key="5">
    <source>
        <dbReference type="ARBA" id="ARBA00022692"/>
    </source>
</evidence>
<evidence type="ECO:0000256" key="7">
    <source>
        <dbReference type="ARBA" id="ARBA00023136"/>
    </source>
</evidence>
<organism evidence="9 10">
    <name type="scientific">Roseibium suaedae</name>
    <dbReference type="NCBI Taxonomy" id="735517"/>
    <lineage>
        <taxon>Bacteria</taxon>
        <taxon>Pseudomonadati</taxon>
        <taxon>Pseudomonadota</taxon>
        <taxon>Alphaproteobacteria</taxon>
        <taxon>Hyphomicrobiales</taxon>
        <taxon>Stappiaceae</taxon>
        <taxon>Roseibium</taxon>
    </lineage>
</organism>
<evidence type="ECO:0000256" key="4">
    <source>
        <dbReference type="ARBA" id="ARBA00022475"/>
    </source>
</evidence>
<evidence type="ECO:0000256" key="1">
    <source>
        <dbReference type="ARBA" id="ARBA00004651"/>
    </source>
</evidence>
<dbReference type="Pfam" id="PF03591">
    <property type="entry name" value="AzlC"/>
    <property type="match status" value="1"/>
</dbReference>
<feature type="transmembrane region" description="Helical" evidence="8">
    <location>
        <begin position="73"/>
        <end position="94"/>
    </location>
</feature>
<dbReference type="PANTHER" id="PTHR34979">
    <property type="entry name" value="INNER MEMBRANE PROTEIN YGAZ"/>
    <property type="match status" value="1"/>
</dbReference>
<dbReference type="InterPro" id="IPR011606">
    <property type="entry name" value="Brnchd-chn_aa_trnsp_permease"/>
</dbReference>
<keyword evidence="3" id="KW-0813">Transport</keyword>
<feature type="transmembrane region" description="Helical" evidence="8">
    <location>
        <begin position="137"/>
        <end position="159"/>
    </location>
</feature>
<comment type="subcellular location">
    <subcellularLocation>
        <location evidence="1">Cell membrane</location>
        <topology evidence="1">Multi-pass membrane protein</topology>
    </subcellularLocation>
</comment>
<dbReference type="Proteomes" id="UP000186002">
    <property type="component" value="Unassembled WGS sequence"/>
</dbReference>
<evidence type="ECO:0000256" key="3">
    <source>
        <dbReference type="ARBA" id="ARBA00022448"/>
    </source>
</evidence>
<feature type="transmembrane region" description="Helical" evidence="8">
    <location>
        <begin position="201"/>
        <end position="232"/>
    </location>
</feature>
<comment type="similarity">
    <text evidence="2">Belongs to the AzlC family.</text>
</comment>
<feature type="transmembrane region" description="Helical" evidence="8">
    <location>
        <begin position="106"/>
        <end position="125"/>
    </location>
</feature>
<feature type="transmembrane region" description="Helical" evidence="8">
    <location>
        <begin position="171"/>
        <end position="189"/>
    </location>
</feature>
<reference evidence="9 10" key="1">
    <citation type="submission" date="2016-11" db="EMBL/GenBank/DDBJ databases">
        <authorList>
            <person name="Jaros S."/>
            <person name="Januszkiewicz K."/>
            <person name="Wedrychowicz H."/>
        </authorList>
    </citation>
    <scope>NUCLEOTIDE SEQUENCE [LARGE SCALE GENOMIC DNA]</scope>
    <source>
        <strain evidence="9 10">DSM 22153</strain>
    </source>
</reference>
<name>A0A1M7AGX0_9HYPH</name>
<keyword evidence="6 8" id="KW-1133">Transmembrane helix</keyword>
<evidence type="ECO:0000256" key="2">
    <source>
        <dbReference type="ARBA" id="ARBA00010735"/>
    </source>
</evidence>
<dbReference type="OrthoDB" id="9803444at2"/>
<proteinExistence type="inferred from homology"/>
<gene>
    <name evidence="9" type="ORF">SAMN05444272_0537</name>
</gene>
<dbReference type="AlphaFoldDB" id="A0A1M7AGX0"/>
<feature type="transmembrane region" description="Helical" evidence="8">
    <location>
        <begin position="20"/>
        <end position="40"/>
    </location>
</feature>
<sequence>MQSSKTVTLTMAGCLRGASLCLPGLPGVIVFGMVFGTVAAQKGLTLLETALINSVVFAGASQFVAMEVYSDPVTWGVLIAMVGVTTAVNMRMLLIGASLRPWLGQVPAGLTYPSLFFLTDLNWLLALREYDKGERDWGLYLGSGVFLWFVWSLAMLPGYFFGSIVSDPKVWGLDVVMPAFFIALIMPLWKGRRQTMSWGIAGLVALVTWSLFGGYWSILTGGIAGALAGAYLDE</sequence>
<dbReference type="PANTHER" id="PTHR34979:SF1">
    <property type="entry name" value="INNER MEMBRANE PROTEIN YGAZ"/>
    <property type="match status" value="1"/>
</dbReference>
<evidence type="ECO:0000256" key="8">
    <source>
        <dbReference type="SAM" id="Phobius"/>
    </source>
</evidence>
<dbReference type="RefSeq" id="WP_084081669.1">
    <property type="nucleotide sequence ID" value="NZ_FRBW01000001.1"/>
</dbReference>
<accession>A0A1M7AGX0</accession>
<evidence type="ECO:0000313" key="10">
    <source>
        <dbReference type="Proteomes" id="UP000186002"/>
    </source>
</evidence>
<evidence type="ECO:0000313" key="9">
    <source>
        <dbReference type="EMBL" id="SHL41796.1"/>
    </source>
</evidence>
<keyword evidence="7 8" id="KW-0472">Membrane</keyword>
<evidence type="ECO:0000256" key="6">
    <source>
        <dbReference type="ARBA" id="ARBA00022989"/>
    </source>
</evidence>
<protein>
    <submittedName>
        <fullName evidence="9">Predicted branched-chain amino acid permease (Azaleucine resistance)</fullName>
    </submittedName>
</protein>
<feature type="transmembrane region" description="Helical" evidence="8">
    <location>
        <begin position="46"/>
        <end position="66"/>
    </location>
</feature>